<gene>
    <name evidence="2" type="ORF">OS493_027489</name>
</gene>
<dbReference type="OrthoDB" id="5971358at2759"/>
<evidence type="ECO:0000313" key="2">
    <source>
        <dbReference type="EMBL" id="KAJ7326543.1"/>
    </source>
</evidence>
<dbReference type="EMBL" id="MU827802">
    <property type="protein sequence ID" value="KAJ7326543.1"/>
    <property type="molecule type" value="Genomic_DNA"/>
</dbReference>
<evidence type="ECO:0000313" key="3">
    <source>
        <dbReference type="Proteomes" id="UP001163046"/>
    </source>
</evidence>
<reference evidence="2" key="1">
    <citation type="submission" date="2023-01" db="EMBL/GenBank/DDBJ databases">
        <title>Genome assembly of the deep-sea coral Lophelia pertusa.</title>
        <authorList>
            <person name="Herrera S."/>
            <person name="Cordes E."/>
        </authorList>
    </citation>
    <scope>NUCLEOTIDE SEQUENCE</scope>
    <source>
        <strain evidence="2">USNM1676648</strain>
        <tissue evidence="2">Polyp</tissue>
    </source>
</reference>
<sequence length="106" mass="11402">MRDGGKNRTKGTSCSDILQQNSSSPTGLYNITIGNVTWKTMCRMNGIPGCGDGAWALVMSINGSGKTFSYDSHQWTSKASYQTAAQGKKPNFLDTGSVLSPKYALR</sequence>
<comment type="caution">
    <text evidence="2">The sequence shown here is derived from an EMBL/GenBank/DDBJ whole genome shotgun (WGS) entry which is preliminary data.</text>
</comment>
<name>A0A9W9Y9J6_9CNID</name>
<accession>A0A9W9Y9J6</accession>
<proteinExistence type="predicted"/>
<evidence type="ECO:0000256" key="1">
    <source>
        <dbReference type="SAM" id="MobiDB-lite"/>
    </source>
</evidence>
<dbReference type="AlphaFoldDB" id="A0A9W9Y9J6"/>
<feature type="region of interest" description="Disordered" evidence="1">
    <location>
        <begin position="1"/>
        <end position="25"/>
    </location>
</feature>
<feature type="compositionally biased region" description="Polar residues" evidence="1">
    <location>
        <begin position="10"/>
        <end position="25"/>
    </location>
</feature>
<protein>
    <submittedName>
        <fullName evidence="2">Uncharacterized protein</fullName>
    </submittedName>
</protein>
<keyword evidence="3" id="KW-1185">Reference proteome</keyword>
<organism evidence="2 3">
    <name type="scientific">Desmophyllum pertusum</name>
    <dbReference type="NCBI Taxonomy" id="174260"/>
    <lineage>
        <taxon>Eukaryota</taxon>
        <taxon>Metazoa</taxon>
        <taxon>Cnidaria</taxon>
        <taxon>Anthozoa</taxon>
        <taxon>Hexacorallia</taxon>
        <taxon>Scleractinia</taxon>
        <taxon>Caryophylliina</taxon>
        <taxon>Caryophylliidae</taxon>
        <taxon>Desmophyllum</taxon>
    </lineage>
</organism>
<dbReference type="Proteomes" id="UP001163046">
    <property type="component" value="Unassembled WGS sequence"/>
</dbReference>